<keyword evidence="2" id="KW-1185">Reference proteome</keyword>
<dbReference type="InterPro" id="IPR005370">
    <property type="entry name" value="UPF0180"/>
</dbReference>
<accession>A0A1G5HH24</accession>
<dbReference type="OrthoDB" id="1708042at2"/>
<protein>
    <submittedName>
        <fullName evidence="1">Uncharacterized protein family (UPF0180)</fullName>
    </submittedName>
</protein>
<proteinExistence type="predicted"/>
<dbReference type="RefSeq" id="WP_091542931.1">
    <property type="nucleotide sequence ID" value="NZ_FMUS01000011.1"/>
</dbReference>
<dbReference type="Pfam" id="PF03698">
    <property type="entry name" value="UPF0180"/>
    <property type="match status" value="1"/>
</dbReference>
<reference evidence="1 2" key="1">
    <citation type="submission" date="2016-10" db="EMBL/GenBank/DDBJ databases">
        <authorList>
            <person name="de Groot N.N."/>
        </authorList>
    </citation>
    <scope>NUCLEOTIDE SEQUENCE [LARGE SCALE GENOMIC DNA]</scope>
    <source>
        <strain evidence="1 2">DSM 18978</strain>
    </source>
</reference>
<dbReference type="EMBL" id="FMUS01000011">
    <property type="protein sequence ID" value="SCY62600.1"/>
    <property type="molecule type" value="Genomic_DNA"/>
</dbReference>
<dbReference type="STRING" id="1120976.SAMN03080606_02003"/>
<dbReference type="Proteomes" id="UP000198636">
    <property type="component" value="Unassembled WGS sequence"/>
</dbReference>
<organism evidence="1 2">
    <name type="scientific">Alkaliphilus peptidifermentans DSM 18978</name>
    <dbReference type="NCBI Taxonomy" id="1120976"/>
    <lineage>
        <taxon>Bacteria</taxon>
        <taxon>Bacillati</taxon>
        <taxon>Bacillota</taxon>
        <taxon>Clostridia</taxon>
        <taxon>Peptostreptococcales</taxon>
        <taxon>Natronincolaceae</taxon>
        <taxon>Alkaliphilus</taxon>
    </lineage>
</organism>
<gene>
    <name evidence="1" type="ORF">SAMN03080606_02003</name>
</gene>
<name>A0A1G5HH24_9FIRM</name>
<sequence length="86" mass="9673">MKKIAVEEGLKQVKDELKARGYEIIDFNKGGSVDAIVYSNDYSGIEAFNNEAGIQDYGAMLINANNKTIEEIVYMIEKRRYGGLFT</sequence>
<evidence type="ECO:0000313" key="1">
    <source>
        <dbReference type="EMBL" id="SCY62600.1"/>
    </source>
</evidence>
<dbReference type="AlphaFoldDB" id="A0A1G5HH24"/>
<evidence type="ECO:0000313" key="2">
    <source>
        <dbReference type="Proteomes" id="UP000198636"/>
    </source>
</evidence>